<keyword evidence="2" id="KW-0732">Signal</keyword>
<dbReference type="Pfam" id="PF00932">
    <property type="entry name" value="LTD"/>
    <property type="match status" value="1"/>
</dbReference>
<feature type="region of interest" description="Disordered" evidence="1">
    <location>
        <begin position="160"/>
        <end position="209"/>
    </location>
</feature>
<evidence type="ECO:0000256" key="1">
    <source>
        <dbReference type="SAM" id="MobiDB-lite"/>
    </source>
</evidence>
<feature type="domain" description="LTD" evidence="3">
    <location>
        <begin position="23"/>
        <end position="147"/>
    </location>
</feature>
<evidence type="ECO:0000259" key="3">
    <source>
        <dbReference type="PROSITE" id="PS51841"/>
    </source>
</evidence>
<sequence length="451" mass="47197">MKMNKVFSATMLATVLVTSAALPIGSNTANAASNIVINEVMWNQTSGGEWVELFNPTSSAIDVSGLLLSDNEGYDTGEGEYWIPSGTTIPAGGYLTIGASTSAATLKWTTSGPALSNSGDGVHLVRDSNHDGKWSSADKIDGFEFTSAWGGNGNGYSLERKSADGTSTSQATWGQSTVLGGTPKAKNSISTDGDTGGGDGGGTTPPPTTTDKVVLFDNAHCNTCGNADWVINGAYSDFATALRNAGYTVRENTSSITSTVLTGVDVLVLPEPNTNFSSSEKTAINDFVLNKGKGLYIISDHIISDRNNDGWDSVEIFNGYLQGQYSSTNEWIGKSFGFRVNENDITQEPMTDVRPHAITSGVSGVAAWNGATFTITNSAYAQGLVYLTNTAAGPYVVASQVPSGGRVSAIGDSSPFNDGSGLTSVANYNSWPQYGHAKLAVNTVKWLAKDL</sequence>
<proteinExistence type="predicted"/>
<feature type="compositionally biased region" description="Gly residues" evidence="1">
    <location>
        <begin position="194"/>
        <end position="203"/>
    </location>
</feature>
<dbReference type="EMBL" id="CP021434">
    <property type="protein sequence ID" value="ARU59996.1"/>
    <property type="molecule type" value="Genomic_DNA"/>
</dbReference>
<feature type="signal peptide" evidence="2">
    <location>
        <begin position="1"/>
        <end position="31"/>
    </location>
</feature>
<accession>A0A1Y0IJJ4</accession>
<name>A0A1Y0IJJ4_9BACL</name>
<dbReference type="InterPro" id="IPR029062">
    <property type="entry name" value="Class_I_gatase-like"/>
</dbReference>
<dbReference type="Gene3D" id="2.60.40.1260">
    <property type="entry name" value="Lamin Tail domain"/>
    <property type="match status" value="1"/>
</dbReference>
<dbReference type="AlphaFoldDB" id="A0A1Y0IJJ4"/>
<dbReference type="SUPFAM" id="SSF74853">
    <property type="entry name" value="Lamin A/C globular tail domain"/>
    <property type="match status" value="1"/>
</dbReference>
<dbReference type="Proteomes" id="UP000195437">
    <property type="component" value="Chromosome"/>
</dbReference>
<evidence type="ECO:0000256" key="2">
    <source>
        <dbReference type="SAM" id="SignalP"/>
    </source>
</evidence>
<gene>
    <name evidence="4" type="ORF">CBW65_02145</name>
</gene>
<keyword evidence="5" id="KW-1185">Reference proteome</keyword>
<dbReference type="RefSeq" id="WP_087455384.1">
    <property type="nucleotide sequence ID" value="NZ_CP021434.1"/>
</dbReference>
<evidence type="ECO:0000313" key="5">
    <source>
        <dbReference type="Proteomes" id="UP000195437"/>
    </source>
</evidence>
<feature type="chain" id="PRO_5012801652" description="LTD domain-containing protein" evidence="2">
    <location>
        <begin position="32"/>
        <end position="451"/>
    </location>
</feature>
<dbReference type="SUPFAM" id="SSF52317">
    <property type="entry name" value="Class I glutamine amidotransferase-like"/>
    <property type="match status" value="1"/>
</dbReference>
<feature type="compositionally biased region" description="Polar residues" evidence="1">
    <location>
        <begin position="164"/>
        <end position="190"/>
    </location>
</feature>
<evidence type="ECO:0000313" key="4">
    <source>
        <dbReference type="EMBL" id="ARU59996.1"/>
    </source>
</evidence>
<dbReference type="PROSITE" id="PS51841">
    <property type="entry name" value="LTD"/>
    <property type="match status" value="1"/>
</dbReference>
<organism evidence="4 5">
    <name type="scientific">Tumebacillus avium</name>
    <dbReference type="NCBI Taxonomy" id="1903704"/>
    <lineage>
        <taxon>Bacteria</taxon>
        <taxon>Bacillati</taxon>
        <taxon>Bacillota</taxon>
        <taxon>Bacilli</taxon>
        <taxon>Bacillales</taxon>
        <taxon>Alicyclobacillaceae</taxon>
        <taxon>Tumebacillus</taxon>
    </lineage>
</organism>
<dbReference type="Gene3D" id="3.40.50.880">
    <property type="match status" value="1"/>
</dbReference>
<dbReference type="InterPro" id="IPR036415">
    <property type="entry name" value="Lamin_tail_dom_sf"/>
</dbReference>
<dbReference type="InterPro" id="IPR001322">
    <property type="entry name" value="Lamin_tail_dom"/>
</dbReference>
<protein>
    <recommendedName>
        <fullName evidence="3">LTD domain-containing protein</fullName>
    </recommendedName>
</protein>
<reference evidence="5" key="1">
    <citation type="submission" date="2017-05" db="EMBL/GenBank/DDBJ databases">
        <authorList>
            <person name="Sung H."/>
        </authorList>
    </citation>
    <scope>NUCLEOTIDE SEQUENCE [LARGE SCALE GENOMIC DNA]</scope>
    <source>
        <strain evidence="5">AR23208</strain>
    </source>
</reference>
<dbReference type="OrthoDB" id="9801679at2"/>
<dbReference type="KEGG" id="tum:CBW65_02145"/>